<gene>
    <name evidence="2" type="ORF">BDV28DRAFT_118920</name>
</gene>
<proteinExistence type="predicted"/>
<dbReference type="Proteomes" id="UP000327118">
    <property type="component" value="Unassembled WGS sequence"/>
</dbReference>
<organism evidence="2 3">
    <name type="scientific">Aspergillus coremiiformis</name>
    <dbReference type="NCBI Taxonomy" id="138285"/>
    <lineage>
        <taxon>Eukaryota</taxon>
        <taxon>Fungi</taxon>
        <taxon>Dikarya</taxon>
        <taxon>Ascomycota</taxon>
        <taxon>Pezizomycotina</taxon>
        <taxon>Eurotiomycetes</taxon>
        <taxon>Eurotiomycetidae</taxon>
        <taxon>Eurotiales</taxon>
        <taxon>Aspergillaceae</taxon>
        <taxon>Aspergillus</taxon>
        <taxon>Aspergillus subgen. Circumdati</taxon>
    </lineage>
</organism>
<evidence type="ECO:0000256" key="1">
    <source>
        <dbReference type="SAM" id="Phobius"/>
    </source>
</evidence>
<feature type="transmembrane region" description="Helical" evidence="1">
    <location>
        <begin position="6"/>
        <end position="30"/>
    </location>
</feature>
<dbReference type="PANTHER" id="PTHR42077:SF1">
    <property type="entry name" value="YALI0F30239P"/>
    <property type="match status" value="1"/>
</dbReference>
<dbReference type="PANTHER" id="PTHR42077">
    <property type="entry name" value="YALI0F30239P"/>
    <property type="match status" value="1"/>
</dbReference>
<sequence length="110" mass="12570">MARGSLVPLIVLLVVVTVLAVIGYITWSIVQEVTRNTRSKMEKKNVVWTKDGMKVGVKELNDEDYKARSQSVLVNMWNHTSFPAYKSRLWNMTTPSTEQGEVEKRKGRSK</sequence>
<reference evidence="3" key="1">
    <citation type="submission" date="2019-04" db="EMBL/GenBank/DDBJ databases">
        <title>Friends and foes A comparative genomics studyof 23 Aspergillus species from section Flavi.</title>
        <authorList>
            <consortium name="DOE Joint Genome Institute"/>
            <person name="Kjaerbolling I."/>
            <person name="Vesth T."/>
            <person name="Frisvad J.C."/>
            <person name="Nybo J.L."/>
            <person name="Theobald S."/>
            <person name="Kildgaard S."/>
            <person name="Isbrandt T."/>
            <person name="Kuo A."/>
            <person name="Sato A."/>
            <person name="Lyhne E.K."/>
            <person name="Kogle M.E."/>
            <person name="Wiebenga A."/>
            <person name="Kun R.S."/>
            <person name="Lubbers R.J."/>
            <person name="Makela M.R."/>
            <person name="Barry K."/>
            <person name="Chovatia M."/>
            <person name="Clum A."/>
            <person name="Daum C."/>
            <person name="Haridas S."/>
            <person name="He G."/>
            <person name="LaButti K."/>
            <person name="Lipzen A."/>
            <person name="Mondo S."/>
            <person name="Riley R."/>
            <person name="Salamov A."/>
            <person name="Simmons B.A."/>
            <person name="Magnuson J.K."/>
            <person name="Henrissat B."/>
            <person name="Mortensen U.H."/>
            <person name="Larsen T.O."/>
            <person name="Devries R.P."/>
            <person name="Grigoriev I.V."/>
            <person name="Machida M."/>
            <person name="Baker S.E."/>
            <person name="Andersen M.R."/>
        </authorList>
    </citation>
    <scope>NUCLEOTIDE SEQUENCE [LARGE SCALE GENOMIC DNA]</scope>
    <source>
        <strain evidence="3">CBS 553.77</strain>
    </source>
</reference>
<dbReference type="OrthoDB" id="4083871at2759"/>
<dbReference type="EMBL" id="ML739115">
    <property type="protein sequence ID" value="KAE8352879.1"/>
    <property type="molecule type" value="Genomic_DNA"/>
</dbReference>
<keyword evidence="1" id="KW-0472">Membrane</keyword>
<protein>
    <submittedName>
        <fullName evidence="2">Uncharacterized protein</fullName>
    </submittedName>
</protein>
<keyword evidence="1" id="KW-0812">Transmembrane</keyword>
<keyword evidence="3" id="KW-1185">Reference proteome</keyword>
<accession>A0A5N6Z851</accession>
<keyword evidence="1" id="KW-1133">Transmembrane helix</keyword>
<name>A0A5N6Z851_9EURO</name>
<dbReference type="AlphaFoldDB" id="A0A5N6Z851"/>
<evidence type="ECO:0000313" key="3">
    <source>
        <dbReference type="Proteomes" id="UP000327118"/>
    </source>
</evidence>
<evidence type="ECO:0000313" key="2">
    <source>
        <dbReference type="EMBL" id="KAE8352879.1"/>
    </source>
</evidence>